<dbReference type="InterPro" id="IPR050396">
    <property type="entry name" value="Glycosyltr_51/Transpeptidase"/>
</dbReference>
<dbReference type="NCBIfam" id="TIGR02074">
    <property type="entry name" value="PBP_1a_fam"/>
    <property type="match status" value="1"/>
</dbReference>
<keyword evidence="16" id="KW-1133">Transmembrane helix</keyword>
<comment type="similarity">
    <text evidence="3">In the N-terminal section; belongs to the glycosyltransferase 51 family.</text>
</comment>
<dbReference type="Pfam" id="PF00905">
    <property type="entry name" value="Transpeptidase"/>
    <property type="match status" value="1"/>
</dbReference>
<evidence type="ECO:0000256" key="9">
    <source>
        <dbReference type="ARBA" id="ARBA00022960"/>
    </source>
</evidence>
<keyword evidence="11" id="KW-0511">Multifunctional enzyme</keyword>
<dbReference type="InterPro" id="IPR023346">
    <property type="entry name" value="Lysozyme-like_dom_sf"/>
</dbReference>
<feature type="domain" description="S1 motif" evidence="17">
    <location>
        <begin position="380"/>
        <end position="449"/>
    </location>
</feature>
<dbReference type="Gene3D" id="3.40.710.10">
    <property type="entry name" value="DD-peptidase/beta-lactamase superfamily"/>
    <property type="match status" value="2"/>
</dbReference>
<dbReference type="Pfam" id="PF00912">
    <property type="entry name" value="Transgly"/>
    <property type="match status" value="1"/>
</dbReference>
<evidence type="ECO:0000256" key="11">
    <source>
        <dbReference type="ARBA" id="ARBA00023268"/>
    </source>
</evidence>
<evidence type="ECO:0000256" key="16">
    <source>
        <dbReference type="SAM" id="Phobius"/>
    </source>
</evidence>
<keyword evidence="16" id="KW-0472">Membrane</keyword>
<evidence type="ECO:0000256" key="1">
    <source>
        <dbReference type="ARBA" id="ARBA00004752"/>
    </source>
</evidence>
<keyword evidence="4" id="KW-0121">Carboxypeptidase</keyword>
<evidence type="ECO:0000256" key="2">
    <source>
        <dbReference type="ARBA" id="ARBA00007090"/>
    </source>
</evidence>
<evidence type="ECO:0000256" key="6">
    <source>
        <dbReference type="ARBA" id="ARBA00022676"/>
    </source>
</evidence>
<dbReference type="SMART" id="SM00316">
    <property type="entry name" value="S1"/>
    <property type="match status" value="1"/>
</dbReference>
<organism evidence="18 19">
    <name type="scientific">Tunturiibacter lichenicola</name>
    <dbReference type="NCBI Taxonomy" id="2051959"/>
    <lineage>
        <taxon>Bacteria</taxon>
        <taxon>Pseudomonadati</taxon>
        <taxon>Acidobacteriota</taxon>
        <taxon>Terriglobia</taxon>
        <taxon>Terriglobales</taxon>
        <taxon>Acidobacteriaceae</taxon>
        <taxon>Tunturiibacter</taxon>
    </lineage>
</organism>
<dbReference type="SUPFAM" id="SSF50249">
    <property type="entry name" value="Nucleic acid-binding proteins"/>
    <property type="match status" value="1"/>
</dbReference>
<dbReference type="SUPFAM" id="SSF56601">
    <property type="entry name" value="beta-lactamase/transpeptidase-like"/>
    <property type="match status" value="1"/>
</dbReference>
<dbReference type="GO" id="GO:0008658">
    <property type="term" value="F:penicillin binding"/>
    <property type="evidence" value="ECO:0007669"/>
    <property type="project" value="InterPro"/>
</dbReference>
<feature type="compositionally biased region" description="Basic and acidic residues" evidence="15">
    <location>
        <begin position="1"/>
        <end position="13"/>
    </location>
</feature>
<reference evidence="18 19" key="1">
    <citation type="submission" date="2020-08" db="EMBL/GenBank/DDBJ databases">
        <title>Genomic Encyclopedia of Type Strains, Phase IV (KMG-V): Genome sequencing to study the core and pangenomes of soil and plant-associated prokaryotes.</title>
        <authorList>
            <person name="Whitman W."/>
        </authorList>
    </citation>
    <scope>NUCLEOTIDE SEQUENCE [LARGE SCALE GENOMIC DNA]</scope>
    <source>
        <strain evidence="18 19">M8US30</strain>
    </source>
</reference>
<evidence type="ECO:0000313" key="18">
    <source>
        <dbReference type="EMBL" id="MBB5345544.1"/>
    </source>
</evidence>
<keyword evidence="7 18" id="KW-0808">Transferase</keyword>
<evidence type="ECO:0000256" key="4">
    <source>
        <dbReference type="ARBA" id="ARBA00022645"/>
    </source>
</evidence>
<keyword evidence="8 18" id="KW-0378">Hydrolase</keyword>
<dbReference type="GO" id="GO:0006508">
    <property type="term" value="P:proteolysis"/>
    <property type="evidence" value="ECO:0007669"/>
    <property type="project" value="UniProtKB-KW"/>
</dbReference>
<keyword evidence="5" id="KW-0645">Protease</keyword>
<dbReference type="GO" id="GO:0009252">
    <property type="term" value="P:peptidoglycan biosynthetic process"/>
    <property type="evidence" value="ECO:0007669"/>
    <property type="project" value="UniProtKB-KW"/>
</dbReference>
<accession>A0A7W8N4T4</accession>
<dbReference type="InterPro" id="IPR001264">
    <property type="entry name" value="Glyco_trans_51"/>
</dbReference>
<dbReference type="InterPro" id="IPR012340">
    <property type="entry name" value="NA-bd_OB-fold"/>
</dbReference>
<dbReference type="InterPro" id="IPR036950">
    <property type="entry name" value="PBP_transglycosylase"/>
</dbReference>
<dbReference type="GO" id="GO:0003676">
    <property type="term" value="F:nucleic acid binding"/>
    <property type="evidence" value="ECO:0007669"/>
    <property type="project" value="InterPro"/>
</dbReference>
<gene>
    <name evidence="18" type="ORF">HDF10_003538</name>
</gene>
<dbReference type="PANTHER" id="PTHR32282">
    <property type="entry name" value="BINDING PROTEIN TRANSPEPTIDASE, PUTATIVE-RELATED"/>
    <property type="match status" value="1"/>
</dbReference>
<dbReference type="AlphaFoldDB" id="A0A7W8N4T4"/>
<feature type="region of interest" description="Disordered" evidence="15">
    <location>
        <begin position="832"/>
        <end position="858"/>
    </location>
</feature>
<dbReference type="InterPro" id="IPR001460">
    <property type="entry name" value="PCN-bd_Tpept"/>
</dbReference>
<dbReference type="PANTHER" id="PTHR32282:SF33">
    <property type="entry name" value="PEPTIDOGLYCAN GLYCOSYLTRANSFERASE"/>
    <property type="match status" value="1"/>
</dbReference>
<dbReference type="EMBL" id="JACHDZ010000006">
    <property type="protein sequence ID" value="MBB5345544.1"/>
    <property type="molecule type" value="Genomic_DNA"/>
</dbReference>
<evidence type="ECO:0000313" key="19">
    <source>
        <dbReference type="Proteomes" id="UP000569092"/>
    </source>
</evidence>
<dbReference type="GO" id="GO:0030288">
    <property type="term" value="C:outer membrane-bounded periplasmic space"/>
    <property type="evidence" value="ECO:0007669"/>
    <property type="project" value="TreeGrafter"/>
</dbReference>
<feature type="region of interest" description="Disordered" evidence="15">
    <location>
        <begin position="1"/>
        <end position="20"/>
    </location>
</feature>
<dbReference type="FunFam" id="1.10.3810.10:FF:000001">
    <property type="entry name" value="Penicillin-binding protein 1A"/>
    <property type="match status" value="1"/>
</dbReference>
<name>A0A7W8N4T4_9BACT</name>
<comment type="catalytic activity">
    <reaction evidence="13">
        <text>Preferential cleavage: (Ac)2-L-Lys-D-Ala-|-D-Ala. Also transpeptidation of peptidyl-alanyl moieties that are N-acyl substituents of D-alanine.</text>
        <dbReference type="EC" id="3.4.16.4"/>
    </reaction>
</comment>
<comment type="catalytic activity">
    <reaction evidence="14">
        <text>[GlcNAc-(1-&gt;4)-Mur2Ac(oyl-L-Ala-gamma-D-Glu-L-Lys-D-Ala-D-Ala)](n)-di-trans,octa-cis-undecaprenyl diphosphate + beta-D-GlcNAc-(1-&gt;4)-Mur2Ac(oyl-L-Ala-gamma-D-Glu-L-Lys-D-Ala-D-Ala)-di-trans,octa-cis-undecaprenyl diphosphate = [GlcNAc-(1-&gt;4)-Mur2Ac(oyl-L-Ala-gamma-D-Glu-L-Lys-D-Ala-D-Ala)](n+1)-di-trans,octa-cis-undecaprenyl diphosphate + di-trans,octa-cis-undecaprenyl diphosphate + H(+)</text>
        <dbReference type="Rhea" id="RHEA:23708"/>
        <dbReference type="Rhea" id="RHEA-COMP:9602"/>
        <dbReference type="Rhea" id="RHEA-COMP:9603"/>
        <dbReference type="ChEBI" id="CHEBI:15378"/>
        <dbReference type="ChEBI" id="CHEBI:58405"/>
        <dbReference type="ChEBI" id="CHEBI:60033"/>
        <dbReference type="ChEBI" id="CHEBI:78435"/>
        <dbReference type="EC" id="2.4.99.28"/>
    </reaction>
</comment>
<keyword evidence="6 18" id="KW-0328">Glycosyltransferase</keyword>
<dbReference type="GO" id="GO:0009002">
    <property type="term" value="F:serine-type D-Ala-D-Ala carboxypeptidase activity"/>
    <property type="evidence" value="ECO:0007669"/>
    <property type="project" value="UniProtKB-EC"/>
</dbReference>
<evidence type="ECO:0000259" key="17">
    <source>
        <dbReference type="SMART" id="SM00316"/>
    </source>
</evidence>
<dbReference type="GO" id="GO:0008955">
    <property type="term" value="F:peptidoglycan glycosyltransferase activity"/>
    <property type="evidence" value="ECO:0007669"/>
    <property type="project" value="UniProtKB-EC"/>
</dbReference>
<evidence type="ECO:0000256" key="10">
    <source>
        <dbReference type="ARBA" id="ARBA00022984"/>
    </source>
</evidence>
<evidence type="ECO:0000256" key="13">
    <source>
        <dbReference type="ARBA" id="ARBA00034000"/>
    </source>
</evidence>
<keyword evidence="9" id="KW-0133">Cell shape</keyword>
<comment type="similarity">
    <text evidence="2">In the C-terminal section; belongs to the transpeptidase family.</text>
</comment>
<evidence type="ECO:0000256" key="7">
    <source>
        <dbReference type="ARBA" id="ARBA00022679"/>
    </source>
</evidence>
<evidence type="ECO:0000256" key="15">
    <source>
        <dbReference type="SAM" id="MobiDB-lite"/>
    </source>
</evidence>
<feature type="transmembrane region" description="Helical" evidence="16">
    <location>
        <begin position="46"/>
        <end position="68"/>
    </location>
</feature>
<dbReference type="EC" id="2.4.1.-" evidence="18"/>
<dbReference type="Proteomes" id="UP000569092">
    <property type="component" value="Unassembled WGS sequence"/>
</dbReference>
<evidence type="ECO:0000256" key="14">
    <source>
        <dbReference type="ARBA" id="ARBA00049902"/>
    </source>
</evidence>
<feature type="region of interest" description="Disordered" evidence="15">
    <location>
        <begin position="751"/>
        <end position="813"/>
    </location>
</feature>
<dbReference type="GO" id="GO:0071555">
    <property type="term" value="P:cell wall organization"/>
    <property type="evidence" value="ECO:0007669"/>
    <property type="project" value="UniProtKB-KW"/>
</dbReference>
<proteinExistence type="inferred from homology"/>
<evidence type="ECO:0000256" key="12">
    <source>
        <dbReference type="ARBA" id="ARBA00023316"/>
    </source>
</evidence>
<dbReference type="SUPFAM" id="SSF53955">
    <property type="entry name" value="Lysozyme-like"/>
    <property type="match status" value="1"/>
</dbReference>
<evidence type="ECO:0000256" key="8">
    <source>
        <dbReference type="ARBA" id="ARBA00022801"/>
    </source>
</evidence>
<dbReference type="EC" id="3.4.-.-" evidence="18"/>
<sequence>MQSLHSPERRPPTPDDEIPDWQRALRRATLNGPDYPSRRIARRVTFYALLGLSAVFGALCGLMLVYSIDLPQMDDLARYRPNTTTELLDVHGKPFGSFALERRVVLPYSEFPTVLKQAIISIEDKSFESNWGVNLVRAVGAAYRDLHSSGKTQGASTLTMQLARNLFLSSEKTYGRKLQEIFLSVQIERRFTKQQIFELYANQIYLGHGTYGFEAGSEYFFNKKVRDLTLPEAALLAALPKGPEAYSPIKYPDRALRRRNLVLSEMLADGKITKKQAEEAEAAPLGLHLEAPANSIAPYFVEEVRRQLEKQFGVEEVHGAGLKVYTTLDLDLQQVANKAILDGTATYERRRGWKGRLPNVVLDGADVESYRHPDWVQPIENGSYVHGVVTVVTAKKVTVKLGAWQAVLTPEDWRWTQNVDGDGFLRTGDVVYVRVEGSSPDGSLKVSLQQDSGAQASIMAVDNSTGEVLAMVGGRDFALSQFNRATQSQRQVGSSFKPYVYTTAIEGGAKPTDIIVDGPTTFPTPNGPYTPHNYEGDYKGAMSLMNAFAESRNIPALKLADRYGIRKVIETAHRFGITSNIPAFLPVAIGSADISLAEQVSAYSVFPNDGIRIEPRYIRRITQADGLPLDPSPSQVSEVVSVDTARTMMQLLQAVVRYGTGASASQLKHPLGGKTGTTNDYTDAWFVGFSPSITCGTWIGFDDRESLGEKETGARAALPMWMDFMRAAIATRPDEAFPTAGAAKKRLDVPLGTGVGEASPVRPQVKKVQAEDSGAIGSGSTSGEKAKGALTANPPAGPAPSVPGEKPKTNGVAPQAIYVPVKPTSVPQAVAARVKPAPMSAKPADERSGVSNPPPDIY</sequence>
<keyword evidence="12" id="KW-0961">Cell wall biogenesis/degradation</keyword>
<protein>
    <submittedName>
        <fullName evidence="18">Penicillin-binding protein 1A</fullName>
        <ecNumber evidence="18">2.4.1.-</ecNumber>
        <ecNumber evidence="18">3.4.-.-</ecNumber>
    </submittedName>
</protein>
<comment type="pathway">
    <text evidence="1">Cell wall biogenesis; peptidoglycan biosynthesis.</text>
</comment>
<dbReference type="InterPro" id="IPR003029">
    <property type="entry name" value="S1_domain"/>
</dbReference>
<keyword evidence="16" id="KW-0812">Transmembrane</keyword>
<dbReference type="InterPro" id="IPR012338">
    <property type="entry name" value="Beta-lactam/transpept-like"/>
</dbReference>
<evidence type="ECO:0000256" key="3">
    <source>
        <dbReference type="ARBA" id="ARBA00007739"/>
    </source>
</evidence>
<dbReference type="Gene3D" id="1.10.3810.10">
    <property type="entry name" value="Biosynthetic peptidoglycan transglycosylase-like"/>
    <property type="match status" value="1"/>
</dbReference>
<evidence type="ECO:0000256" key="5">
    <source>
        <dbReference type="ARBA" id="ARBA00022670"/>
    </source>
</evidence>
<dbReference type="GO" id="GO:0008360">
    <property type="term" value="P:regulation of cell shape"/>
    <property type="evidence" value="ECO:0007669"/>
    <property type="project" value="UniProtKB-KW"/>
</dbReference>
<keyword evidence="10" id="KW-0573">Peptidoglycan synthesis</keyword>
<comment type="caution">
    <text evidence="18">The sequence shown here is derived from an EMBL/GenBank/DDBJ whole genome shotgun (WGS) entry which is preliminary data.</text>
</comment>